<keyword evidence="3 5" id="KW-1133">Transmembrane helix</keyword>
<feature type="transmembrane region" description="Helical" evidence="5">
    <location>
        <begin position="85"/>
        <end position="103"/>
    </location>
</feature>
<gene>
    <name evidence="6" type="ORF">AB4874_13680</name>
</gene>
<evidence type="ECO:0000313" key="6">
    <source>
        <dbReference type="EMBL" id="MEX1662691.1"/>
    </source>
</evidence>
<dbReference type="RefSeq" id="WP_295532386.1">
    <property type="nucleotide sequence ID" value="NZ_JBFRYC010000008.1"/>
</dbReference>
<evidence type="ECO:0000256" key="3">
    <source>
        <dbReference type="ARBA" id="ARBA00022989"/>
    </source>
</evidence>
<evidence type="ECO:0000256" key="5">
    <source>
        <dbReference type="SAM" id="Phobius"/>
    </source>
</evidence>
<keyword evidence="4 5" id="KW-0472">Membrane</keyword>
<evidence type="ECO:0000313" key="7">
    <source>
        <dbReference type="Proteomes" id="UP001557465"/>
    </source>
</evidence>
<feature type="transmembrane region" description="Helical" evidence="5">
    <location>
        <begin position="162"/>
        <end position="181"/>
    </location>
</feature>
<evidence type="ECO:0000256" key="2">
    <source>
        <dbReference type="ARBA" id="ARBA00022692"/>
    </source>
</evidence>
<dbReference type="EMBL" id="JBFRYC010000008">
    <property type="protein sequence ID" value="MEX1662691.1"/>
    <property type="molecule type" value="Genomic_DNA"/>
</dbReference>
<feature type="transmembrane region" description="Helical" evidence="5">
    <location>
        <begin position="109"/>
        <end position="129"/>
    </location>
</feature>
<dbReference type="PANTHER" id="PTHR20855">
    <property type="entry name" value="ADIPOR/PROGESTIN RECEPTOR-RELATED"/>
    <property type="match status" value="1"/>
</dbReference>
<keyword evidence="2 5" id="KW-0812">Transmembrane</keyword>
<dbReference type="Pfam" id="PF03006">
    <property type="entry name" value="HlyIII"/>
    <property type="match status" value="1"/>
</dbReference>
<feature type="transmembrane region" description="Helical" evidence="5">
    <location>
        <begin position="21"/>
        <end position="40"/>
    </location>
</feature>
<comment type="caution">
    <text evidence="6">The sequence shown here is derived from an EMBL/GenBank/DDBJ whole genome shotgun (WGS) entry which is preliminary data.</text>
</comment>
<feature type="transmembrane region" description="Helical" evidence="5">
    <location>
        <begin position="52"/>
        <end position="73"/>
    </location>
</feature>
<evidence type="ECO:0000256" key="4">
    <source>
        <dbReference type="ARBA" id="ARBA00023136"/>
    </source>
</evidence>
<feature type="transmembrane region" description="Helical" evidence="5">
    <location>
        <begin position="193"/>
        <end position="215"/>
    </location>
</feature>
<accession>A0ABV3TM81</accession>
<dbReference type="InterPro" id="IPR004254">
    <property type="entry name" value="AdipoR/HlyIII-related"/>
</dbReference>
<organism evidence="6 7">
    <name type="scientific">Thioclava arctica</name>
    <dbReference type="NCBI Taxonomy" id="3238301"/>
    <lineage>
        <taxon>Bacteria</taxon>
        <taxon>Pseudomonadati</taxon>
        <taxon>Pseudomonadota</taxon>
        <taxon>Alphaproteobacteria</taxon>
        <taxon>Rhodobacterales</taxon>
        <taxon>Paracoccaceae</taxon>
        <taxon>Thioclava</taxon>
    </lineage>
</organism>
<dbReference type="Proteomes" id="UP001557465">
    <property type="component" value="Unassembled WGS sequence"/>
</dbReference>
<name>A0ABV3TM81_9RHOB</name>
<dbReference type="PANTHER" id="PTHR20855:SF3">
    <property type="entry name" value="LD03007P"/>
    <property type="match status" value="1"/>
</dbReference>
<proteinExistence type="predicted"/>
<keyword evidence="7" id="KW-1185">Reference proteome</keyword>
<comment type="subcellular location">
    <subcellularLocation>
        <location evidence="1">Membrane</location>
        <topology evidence="1">Multi-pass membrane protein</topology>
    </subcellularLocation>
</comment>
<feature type="transmembrane region" description="Helical" evidence="5">
    <location>
        <begin position="138"/>
        <end position="156"/>
    </location>
</feature>
<sequence>MTRHQLDHSAQEHIADGVVHVLGVAFAVAGVSALIVWASLSIPTGRIWPLTVYSLGLIASFSLSAAYNLTLHAPTRRILRRLDHAAIYLLIAATYTPMALIGMGGISGWMLTGAVWLLATIGMVMKLGFFHRSERSGFILYLAMGWLGVLAAWPLFSALSVTALVLVVIGGLTYTLGTIFYQIDRIPFSRAIWHSHVLAAAATHYAAVIVITSGAV</sequence>
<reference evidence="6 7" key="1">
    <citation type="journal article" date="2011" name="Int. J. Syst. Evol. Microbiol.">
        <title>Zhongshania antarctica gen. nov., sp. nov. and Zhongshania guokunii sp. nov., gammaproteobacteria respectively isolated from coastal attached (fast) ice and surface seawater of the Antarctic.</title>
        <authorList>
            <person name="Li H.J."/>
            <person name="Zhang X.Y."/>
            <person name="Chen C.X."/>
            <person name="Zhang Y.J."/>
            <person name="Gao Z.M."/>
            <person name="Yu Y."/>
            <person name="Chen X.L."/>
            <person name="Chen B."/>
            <person name="Zhang Y.Z."/>
        </authorList>
    </citation>
    <scope>NUCLEOTIDE SEQUENCE [LARGE SCALE GENOMIC DNA]</scope>
    <source>
        <strain evidence="6 7">15-R06ZXC-3</strain>
    </source>
</reference>
<evidence type="ECO:0000256" key="1">
    <source>
        <dbReference type="ARBA" id="ARBA00004141"/>
    </source>
</evidence>
<protein>
    <submittedName>
        <fullName evidence="6">Hemolysin III family protein</fullName>
    </submittedName>
</protein>